<sequence>MLLLLFENKNPLISIDIGVRFEDDLIRIIFRHWNTFPEELEKEGDSQNSSDLFPYAEIAVLEGMIKVLSSKHGGCCRWDPRIRHGH</sequence>
<dbReference type="EMBL" id="CAVMJV010000003">
    <property type="protein sequence ID" value="CAK5018521.1"/>
    <property type="molecule type" value="Genomic_DNA"/>
</dbReference>
<evidence type="ECO:0000313" key="1">
    <source>
        <dbReference type="EMBL" id="CAK5018521.1"/>
    </source>
</evidence>
<reference evidence="1" key="1">
    <citation type="submission" date="2023-11" db="EMBL/GenBank/DDBJ databases">
        <authorList>
            <person name="Poullet M."/>
        </authorList>
    </citation>
    <scope>NUCLEOTIDE SEQUENCE</scope>
    <source>
        <strain evidence="1">E1834</strain>
    </source>
</reference>
<evidence type="ECO:0000313" key="2">
    <source>
        <dbReference type="Proteomes" id="UP001497535"/>
    </source>
</evidence>
<keyword evidence="2" id="KW-1185">Reference proteome</keyword>
<gene>
    <name evidence="1" type="ORF">MENTE1834_LOCUS3849</name>
</gene>
<accession>A0ACB0XUQ8</accession>
<protein>
    <submittedName>
        <fullName evidence="1">Uncharacterized protein</fullName>
    </submittedName>
</protein>
<name>A0ACB0XUQ8_MELEN</name>
<dbReference type="Proteomes" id="UP001497535">
    <property type="component" value="Unassembled WGS sequence"/>
</dbReference>
<comment type="caution">
    <text evidence="1">The sequence shown here is derived from an EMBL/GenBank/DDBJ whole genome shotgun (WGS) entry which is preliminary data.</text>
</comment>
<organism evidence="1 2">
    <name type="scientific">Meloidogyne enterolobii</name>
    <name type="common">Root-knot nematode worm</name>
    <name type="synonym">Meloidogyne mayaguensis</name>
    <dbReference type="NCBI Taxonomy" id="390850"/>
    <lineage>
        <taxon>Eukaryota</taxon>
        <taxon>Metazoa</taxon>
        <taxon>Ecdysozoa</taxon>
        <taxon>Nematoda</taxon>
        <taxon>Chromadorea</taxon>
        <taxon>Rhabditida</taxon>
        <taxon>Tylenchina</taxon>
        <taxon>Tylenchomorpha</taxon>
        <taxon>Tylenchoidea</taxon>
        <taxon>Meloidogynidae</taxon>
        <taxon>Meloidogyninae</taxon>
        <taxon>Meloidogyne</taxon>
    </lineage>
</organism>
<proteinExistence type="predicted"/>